<comment type="subcellular location">
    <subcellularLocation>
        <location evidence="2 9">Cytoplasm</location>
    </subcellularLocation>
</comment>
<keyword evidence="5 9" id="KW-0547">Nucleotide-binding</keyword>
<dbReference type="InterPro" id="IPR014729">
    <property type="entry name" value="Rossmann-like_a/b/a_fold"/>
</dbReference>
<dbReference type="InterPro" id="IPR023457">
    <property type="entry name" value="Met-tRNA_synth_2"/>
</dbReference>
<evidence type="ECO:0000313" key="14">
    <source>
        <dbReference type="Proteomes" id="UP000633136"/>
    </source>
</evidence>
<evidence type="ECO:0000256" key="9">
    <source>
        <dbReference type="HAMAP-Rule" id="MF_01228"/>
    </source>
</evidence>
<evidence type="ECO:0000256" key="2">
    <source>
        <dbReference type="ARBA" id="ARBA00004496"/>
    </source>
</evidence>
<dbReference type="SUPFAM" id="SSF47323">
    <property type="entry name" value="Anticodon-binding domain of a subclass of class I aminoacyl-tRNA synthetases"/>
    <property type="match status" value="1"/>
</dbReference>
<comment type="subunit">
    <text evidence="9">Monomer.</text>
</comment>
<accession>A0A917ANL6</accession>
<dbReference type="GO" id="GO:0004825">
    <property type="term" value="F:methionine-tRNA ligase activity"/>
    <property type="evidence" value="ECO:0007669"/>
    <property type="project" value="UniProtKB-UniRule"/>
</dbReference>
<evidence type="ECO:0000256" key="3">
    <source>
        <dbReference type="ARBA" id="ARBA00022490"/>
    </source>
</evidence>
<organism evidence="13 14">
    <name type="scientific">Nesterenkonia cremea</name>
    <dbReference type="NCBI Taxonomy" id="1882340"/>
    <lineage>
        <taxon>Bacteria</taxon>
        <taxon>Bacillati</taxon>
        <taxon>Actinomycetota</taxon>
        <taxon>Actinomycetes</taxon>
        <taxon>Micrococcales</taxon>
        <taxon>Micrococcaceae</taxon>
        <taxon>Nesterenkonia</taxon>
    </lineage>
</organism>
<dbReference type="AlphaFoldDB" id="A0A917ANL6"/>
<reference evidence="13" key="2">
    <citation type="submission" date="2020-09" db="EMBL/GenBank/DDBJ databases">
        <authorList>
            <person name="Sun Q."/>
            <person name="Zhou Y."/>
        </authorList>
    </citation>
    <scope>NUCLEOTIDE SEQUENCE</scope>
    <source>
        <strain evidence="13">CGMCC 1.15388</strain>
    </source>
</reference>
<sequence>MSKPSYYMTTAITYPNGEPHIGHAYEYISADVMARFKRIDGYDVRFLTGTDEHGQKVQQTAEKEGITPYELATRNAQAIKTVDDEVLGISYDRFIRTTDEDHYEASQAIWRRMVDAGDIYLDTYAGWYSVRDERFFTEEETEVREDGERYAAETGTPVTWTEEESYFFRLSKYTQPLLDFYAANPDFAGPRSRFNEVIRFVEQGLEDLSISRTTFDWGVPVPKDLTEGETSLDHVMYVWVDALTNYLTGAGFPEVDSEAFGRRWPADLHIIGKDISRFHCIFWPAFLMSAGLDLPKRVMIHGFLHNAGEKMSKSVGNVVAPAAWTETYGLDAVRFFLLREFPYGQDGSYTHDAVVGRKNSDLANNLGNLAQRSLSMIVKNCEGAVPQLGELTEEDRAILAQAEELLEISRKAYEVQDFHHALERTWFVLGEANAYFAEMAPWQLKKTDLERMGTVLYVTAEVLRKVSLLAQPVMPTSATKLLDALGVPASGDAGATDASNEGPRSFAAFGEALEPGTPIDKPEPVFPRHEDPDEKAEA</sequence>
<dbReference type="InterPro" id="IPR033911">
    <property type="entry name" value="MetRS_core"/>
</dbReference>
<dbReference type="EC" id="6.1.1.10" evidence="9"/>
<dbReference type="Gene3D" id="3.40.50.620">
    <property type="entry name" value="HUPs"/>
    <property type="match status" value="1"/>
</dbReference>
<keyword evidence="7 9" id="KW-0648">Protein biosynthesis</keyword>
<dbReference type="Gene3D" id="2.170.220.10">
    <property type="match status" value="1"/>
</dbReference>
<dbReference type="NCBIfam" id="NF008900">
    <property type="entry name" value="PRK12267.1"/>
    <property type="match status" value="1"/>
</dbReference>
<dbReference type="GO" id="GO:0005524">
    <property type="term" value="F:ATP binding"/>
    <property type="evidence" value="ECO:0007669"/>
    <property type="project" value="UniProtKB-UniRule"/>
</dbReference>
<dbReference type="Gene3D" id="1.10.730.10">
    <property type="entry name" value="Isoleucyl-tRNA Synthetase, Domain 1"/>
    <property type="match status" value="1"/>
</dbReference>
<dbReference type="SUPFAM" id="SSF52374">
    <property type="entry name" value="Nucleotidylyl transferase"/>
    <property type="match status" value="1"/>
</dbReference>
<gene>
    <name evidence="9 13" type="primary">metG</name>
    <name evidence="13" type="ORF">GCM10011401_06300</name>
</gene>
<dbReference type="EMBL" id="BMIS01000002">
    <property type="protein sequence ID" value="GGE62054.1"/>
    <property type="molecule type" value="Genomic_DNA"/>
</dbReference>
<comment type="caution">
    <text evidence="9">Lacks conserved residue(s) required for the propagation of feature annotation.</text>
</comment>
<dbReference type="Proteomes" id="UP000633136">
    <property type="component" value="Unassembled WGS sequence"/>
</dbReference>
<proteinExistence type="inferred from homology"/>
<evidence type="ECO:0000256" key="1">
    <source>
        <dbReference type="ARBA" id="ARBA00003314"/>
    </source>
</evidence>
<dbReference type="HAMAP" id="MF_01228">
    <property type="entry name" value="Met_tRNA_synth_type2"/>
    <property type="match status" value="1"/>
</dbReference>
<dbReference type="CDD" id="cd07957">
    <property type="entry name" value="Anticodon_Ia_Met"/>
    <property type="match status" value="1"/>
</dbReference>
<feature type="short sequence motif" description="'KMSKS' region" evidence="9">
    <location>
        <begin position="310"/>
        <end position="314"/>
    </location>
</feature>
<dbReference type="InterPro" id="IPR001412">
    <property type="entry name" value="aa-tRNA-synth_I_CS"/>
</dbReference>
<dbReference type="PANTHER" id="PTHR43326">
    <property type="entry name" value="METHIONYL-TRNA SYNTHETASE"/>
    <property type="match status" value="1"/>
</dbReference>
<dbReference type="PROSITE" id="PS00178">
    <property type="entry name" value="AA_TRNA_LIGASE_I"/>
    <property type="match status" value="1"/>
</dbReference>
<name>A0A917ANL6_9MICC</name>
<feature type="region of interest" description="Disordered" evidence="10">
    <location>
        <begin position="491"/>
        <end position="538"/>
    </location>
</feature>
<evidence type="ECO:0000259" key="11">
    <source>
        <dbReference type="Pfam" id="PF09334"/>
    </source>
</evidence>
<comment type="caution">
    <text evidence="13">The sequence shown here is derived from an EMBL/GenBank/DDBJ whole genome shotgun (WGS) entry which is preliminary data.</text>
</comment>
<dbReference type="PRINTS" id="PR01041">
    <property type="entry name" value="TRNASYNTHMET"/>
</dbReference>
<evidence type="ECO:0000256" key="10">
    <source>
        <dbReference type="SAM" id="MobiDB-lite"/>
    </source>
</evidence>
<dbReference type="InterPro" id="IPR015413">
    <property type="entry name" value="Methionyl/Leucyl_tRNA_Synth"/>
</dbReference>
<dbReference type="InterPro" id="IPR041872">
    <property type="entry name" value="Anticodon_Met"/>
</dbReference>
<evidence type="ECO:0000259" key="12">
    <source>
        <dbReference type="Pfam" id="PF19303"/>
    </source>
</evidence>
<feature type="domain" description="Methionyl-tRNA synthetase anticodon-binding" evidence="12">
    <location>
        <begin position="385"/>
        <end position="533"/>
    </location>
</feature>
<keyword evidence="3 9" id="KW-0963">Cytoplasm</keyword>
<dbReference type="InterPro" id="IPR014758">
    <property type="entry name" value="Met-tRNA_synth"/>
</dbReference>
<dbReference type="InterPro" id="IPR009080">
    <property type="entry name" value="tRNAsynth_Ia_anticodon-bd"/>
</dbReference>
<keyword evidence="4 9" id="KW-0436">Ligase</keyword>
<dbReference type="Pfam" id="PF19303">
    <property type="entry name" value="Anticodon_3"/>
    <property type="match status" value="1"/>
</dbReference>
<evidence type="ECO:0000256" key="8">
    <source>
        <dbReference type="ARBA" id="ARBA00023146"/>
    </source>
</evidence>
<dbReference type="CDD" id="cd00814">
    <property type="entry name" value="MetRS_core"/>
    <property type="match status" value="1"/>
</dbReference>
<keyword evidence="6 9" id="KW-0067">ATP-binding</keyword>
<dbReference type="RefSeq" id="WP_188682677.1">
    <property type="nucleotide sequence ID" value="NZ_BMIS01000002.1"/>
</dbReference>
<keyword evidence="14" id="KW-1185">Reference proteome</keyword>
<evidence type="ECO:0000256" key="5">
    <source>
        <dbReference type="ARBA" id="ARBA00022741"/>
    </source>
</evidence>
<comment type="catalytic activity">
    <reaction evidence="9">
        <text>tRNA(Met) + L-methionine + ATP = L-methionyl-tRNA(Met) + AMP + diphosphate</text>
        <dbReference type="Rhea" id="RHEA:13481"/>
        <dbReference type="Rhea" id="RHEA-COMP:9667"/>
        <dbReference type="Rhea" id="RHEA-COMP:9698"/>
        <dbReference type="ChEBI" id="CHEBI:30616"/>
        <dbReference type="ChEBI" id="CHEBI:33019"/>
        <dbReference type="ChEBI" id="CHEBI:57844"/>
        <dbReference type="ChEBI" id="CHEBI:78442"/>
        <dbReference type="ChEBI" id="CHEBI:78530"/>
        <dbReference type="ChEBI" id="CHEBI:456215"/>
        <dbReference type="EC" id="6.1.1.10"/>
    </reaction>
</comment>
<evidence type="ECO:0000256" key="7">
    <source>
        <dbReference type="ARBA" id="ARBA00022917"/>
    </source>
</evidence>
<dbReference type="GO" id="GO:0006431">
    <property type="term" value="P:methionyl-tRNA aminoacylation"/>
    <property type="evidence" value="ECO:0007669"/>
    <property type="project" value="UniProtKB-UniRule"/>
</dbReference>
<comment type="similarity">
    <text evidence="9">Belongs to the class-I aminoacyl-tRNA synthetase family. MetG type 2B subfamily.</text>
</comment>
<dbReference type="PANTHER" id="PTHR43326:SF1">
    <property type="entry name" value="METHIONINE--TRNA LIGASE, MITOCHONDRIAL"/>
    <property type="match status" value="1"/>
</dbReference>
<feature type="domain" description="Methionyl/Leucyl tRNA synthetase" evidence="11">
    <location>
        <begin position="6"/>
        <end position="373"/>
    </location>
</feature>
<comment type="function">
    <text evidence="1 9">Is required not only for elongation of protein synthesis but also for the initiation of all mRNA translation through initiator tRNA(fMet) aminoacylation.</text>
</comment>
<dbReference type="GO" id="GO:0005737">
    <property type="term" value="C:cytoplasm"/>
    <property type="evidence" value="ECO:0007669"/>
    <property type="project" value="UniProtKB-SubCell"/>
</dbReference>
<dbReference type="Pfam" id="PF09334">
    <property type="entry name" value="tRNA-synt_1g"/>
    <property type="match status" value="1"/>
</dbReference>
<keyword evidence="8 9" id="KW-0030">Aminoacyl-tRNA synthetase</keyword>
<reference evidence="13" key="1">
    <citation type="journal article" date="2014" name="Int. J. Syst. Evol. Microbiol.">
        <title>Complete genome sequence of Corynebacterium casei LMG S-19264T (=DSM 44701T), isolated from a smear-ripened cheese.</title>
        <authorList>
            <consortium name="US DOE Joint Genome Institute (JGI-PGF)"/>
            <person name="Walter F."/>
            <person name="Albersmeier A."/>
            <person name="Kalinowski J."/>
            <person name="Ruckert C."/>
        </authorList>
    </citation>
    <scope>NUCLEOTIDE SEQUENCE</scope>
    <source>
        <strain evidence="13">CGMCC 1.15388</strain>
    </source>
</reference>
<dbReference type="FunFam" id="2.170.220.10:FF:000002">
    <property type="entry name" value="Methionine--tRNA ligase"/>
    <property type="match status" value="1"/>
</dbReference>
<feature type="compositionally biased region" description="Basic and acidic residues" evidence="10">
    <location>
        <begin position="520"/>
        <end position="538"/>
    </location>
</feature>
<evidence type="ECO:0000313" key="13">
    <source>
        <dbReference type="EMBL" id="GGE62054.1"/>
    </source>
</evidence>
<dbReference type="NCBIfam" id="TIGR00398">
    <property type="entry name" value="metG"/>
    <property type="match status" value="1"/>
</dbReference>
<protein>
    <recommendedName>
        <fullName evidence="9">Methionine--tRNA ligase</fullName>
        <ecNumber evidence="9">6.1.1.10</ecNumber>
    </recommendedName>
    <alternativeName>
        <fullName evidence="9">Methionyl-tRNA synthetase</fullName>
        <shortName evidence="9">MetRS</shortName>
    </alternativeName>
</protein>
<evidence type="ECO:0000256" key="4">
    <source>
        <dbReference type="ARBA" id="ARBA00022598"/>
    </source>
</evidence>
<evidence type="ECO:0000256" key="6">
    <source>
        <dbReference type="ARBA" id="ARBA00022840"/>
    </source>
</evidence>